<dbReference type="Proteomes" id="UP001203004">
    <property type="component" value="Unassembled WGS sequence"/>
</dbReference>
<dbReference type="CDD" id="cd04301">
    <property type="entry name" value="NAT_SF"/>
    <property type="match status" value="1"/>
</dbReference>
<keyword evidence="3" id="KW-1185">Reference proteome</keyword>
<evidence type="ECO:0000259" key="1">
    <source>
        <dbReference type="PROSITE" id="PS51186"/>
    </source>
</evidence>
<sequence length="199" mass="23004">MLVYENKSKKIKAFALDREHWHDFSILFGERGACGGCWCMNWRLKKSDFEVQKGKENQLAMRRLVESGEPVGILLYVDGSPVGWCAVAPRKQLIRLTYSRVFKQLDDLPVWSITCFFIAKTHRRMGLSAELIQAAVRYGMLQGAPIIEAYPEYPYDSNVPDAFLWKGVPSVFRRAGFTETVRHSKWKLMMRYIVDETSI</sequence>
<dbReference type="PROSITE" id="PS51186">
    <property type="entry name" value="GNAT"/>
    <property type="match status" value="1"/>
</dbReference>
<gene>
    <name evidence="2" type="ORF">M3N64_11915</name>
</gene>
<evidence type="ECO:0000313" key="2">
    <source>
        <dbReference type="EMBL" id="MCL1632624.1"/>
    </source>
</evidence>
<dbReference type="EMBL" id="JAMAST010000018">
    <property type="protein sequence ID" value="MCL1632624.1"/>
    <property type="molecule type" value="Genomic_DNA"/>
</dbReference>
<feature type="domain" description="N-acetyltransferase" evidence="1">
    <location>
        <begin position="40"/>
        <end position="195"/>
    </location>
</feature>
<dbReference type="InterPro" id="IPR000182">
    <property type="entry name" value="GNAT_dom"/>
</dbReference>
<organism evidence="2 3">
    <name type="scientific">Sporolactobacillus mangiferae</name>
    <dbReference type="NCBI Taxonomy" id="2940498"/>
    <lineage>
        <taxon>Bacteria</taxon>
        <taxon>Bacillati</taxon>
        <taxon>Bacillota</taxon>
        <taxon>Bacilli</taxon>
        <taxon>Bacillales</taxon>
        <taxon>Sporolactobacillaceae</taxon>
        <taxon>Sporolactobacillus</taxon>
    </lineage>
</organism>
<dbReference type="Pfam" id="PF00583">
    <property type="entry name" value="Acetyltransf_1"/>
    <property type="match status" value="1"/>
</dbReference>
<evidence type="ECO:0000313" key="3">
    <source>
        <dbReference type="Proteomes" id="UP001203004"/>
    </source>
</evidence>
<protein>
    <submittedName>
        <fullName evidence="2">GNAT family N-acetyltransferase</fullName>
    </submittedName>
</protein>
<dbReference type="RefSeq" id="WP_249102540.1">
    <property type="nucleotide sequence ID" value="NZ_JAMAST010000018.1"/>
</dbReference>
<name>A0ABT0MCM6_9BACL</name>
<dbReference type="Gene3D" id="3.40.630.30">
    <property type="match status" value="1"/>
</dbReference>
<comment type="caution">
    <text evidence="2">The sequence shown here is derived from an EMBL/GenBank/DDBJ whole genome shotgun (WGS) entry which is preliminary data.</text>
</comment>
<accession>A0ABT0MCM6</accession>
<dbReference type="SUPFAM" id="SSF55729">
    <property type="entry name" value="Acyl-CoA N-acyltransferases (Nat)"/>
    <property type="match status" value="1"/>
</dbReference>
<dbReference type="InterPro" id="IPR016181">
    <property type="entry name" value="Acyl_CoA_acyltransferase"/>
</dbReference>
<reference evidence="2 3" key="1">
    <citation type="submission" date="2022-05" db="EMBL/GenBank/DDBJ databases">
        <title>Sporolactobacillus sp nov CPB3-1, isolated from tree bark (Mangifera indica L.).</title>
        <authorList>
            <person name="Phuengjayaem S."/>
            <person name="Tanasupawat S."/>
        </authorList>
    </citation>
    <scope>NUCLEOTIDE SEQUENCE [LARGE SCALE GENOMIC DNA]</scope>
    <source>
        <strain evidence="2 3">CPB3-1</strain>
    </source>
</reference>
<proteinExistence type="predicted"/>